<gene>
    <name evidence="1" type="ORF">MOPEL_007_00140</name>
</gene>
<dbReference type="AlphaFoldDB" id="H5UN89"/>
<evidence type="ECO:0000313" key="1">
    <source>
        <dbReference type="EMBL" id="GAB47197.1"/>
    </source>
</evidence>
<dbReference type="EMBL" id="BAFE01000007">
    <property type="protein sequence ID" value="GAB47197.1"/>
    <property type="molecule type" value="Genomic_DNA"/>
</dbReference>
<protein>
    <submittedName>
        <fullName evidence="1">Uncharacterized protein</fullName>
    </submittedName>
</protein>
<dbReference type="STRING" id="1089455.MOPEL_007_00140"/>
<reference evidence="1 2" key="1">
    <citation type="submission" date="2012-02" db="EMBL/GenBank/DDBJ databases">
        <title>Whole genome shotgun sequence of Mobilicoccus pelagius NBRC 104925.</title>
        <authorList>
            <person name="Yoshida Y."/>
            <person name="Hosoyama A."/>
            <person name="Tsuchikane K."/>
            <person name="Katsumata H."/>
            <person name="Yamazaki S."/>
            <person name="Fujita N."/>
        </authorList>
    </citation>
    <scope>NUCLEOTIDE SEQUENCE [LARGE SCALE GENOMIC DNA]</scope>
    <source>
        <strain evidence="1 2">NBRC 104925</strain>
    </source>
</reference>
<sequence length="136" mass="14815">MEGGDVVTGEHKVRERLFRELNGKLEVPEGAVRVVCMKHERPKRLLLALPGADGWTLSTMRGYAPGASDEGAGHPHVERGGARLSLDQGQMGDVVVMPCPSCSARPRVTFERVCRVLDRVRSAGAVRVPLSAFDQR</sequence>
<keyword evidence="2" id="KW-1185">Reference proteome</keyword>
<dbReference type="Proteomes" id="UP000004367">
    <property type="component" value="Unassembled WGS sequence"/>
</dbReference>
<proteinExistence type="predicted"/>
<comment type="caution">
    <text evidence="1">The sequence shown here is derived from an EMBL/GenBank/DDBJ whole genome shotgun (WGS) entry which is preliminary data.</text>
</comment>
<name>H5UN89_9MICO</name>
<evidence type="ECO:0000313" key="2">
    <source>
        <dbReference type="Proteomes" id="UP000004367"/>
    </source>
</evidence>
<accession>H5UN89</accession>
<organism evidence="1 2">
    <name type="scientific">Mobilicoccus pelagius NBRC 104925</name>
    <dbReference type="NCBI Taxonomy" id="1089455"/>
    <lineage>
        <taxon>Bacteria</taxon>
        <taxon>Bacillati</taxon>
        <taxon>Actinomycetota</taxon>
        <taxon>Actinomycetes</taxon>
        <taxon>Micrococcales</taxon>
        <taxon>Dermatophilaceae</taxon>
        <taxon>Mobilicoccus</taxon>
    </lineage>
</organism>